<reference evidence="1 2" key="1">
    <citation type="submission" date="2018-12" db="EMBL/GenBank/DDBJ databases">
        <title>Hymenobacter gummosus sp. nov., isolated from a spring.</title>
        <authorList>
            <person name="Nie L."/>
        </authorList>
    </citation>
    <scope>NUCLEOTIDE SEQUENCE [LARGE SCALE GENOMIC DNA]</scope>
    <source>
        <strain evidence="1 2">KCTC 52166</strain>
    </source>
</reference>
<evidence type="ECO:0000313" key="2">
    <source>
        <dbReference type="Proteomes" id="UP000282184"/>
    </source>
</evidence>
<dbReference type="SUPFAM" id="SSF103032">
    <property type="entry name" value="Hypothetical protein YwqG"/>
    <property type="match status" value="1"/>
</dbReference>
<protein>
    <submittedName>
        <fullName evidence="1">DUF1963 domain-containing protein</fullName>
    </submittedName>
</protein>
<gene>
    <name evidence="1" type="ORF">EJV47_09190</name>
</gene>
<dbReference type="PANTHER" id="PTHR36436">
    <property type="entry name" value="SLL5081 PROTEIN"/>
    <property type="match status" value="1"/>
</dbReference>
<dbReference type="EMBL" id="RXOF01000004">
    <property type="protein sequence ID" value="RTQ50785.1"/>
    <property type="molecule type" value="Genomic_DNA"/>
</dbReference>
<name>A0A3S0JF65_9BACT</name>
<keyword evidence="2" id="KW-1185">Reference proteome</keyword>
<dbReference type="Gene3D" id="2.30.320.10">
    <property type="entry name" value="YwqG-like"/>
    <property type="match status" value="1"/>
</dbReference>
<dbReference type="OrthoDB" id="1414356at2"/>
<dbReference type="AlphaFoldDB" id="A0A3S0JF65"/>
<organism evidence="1 2">
    <name type="scientific">Hymenobacter gummosus</name>
    <dbReference type="NCBI Taxonomy" id="1776032"/>
    <lineage>
        <taxon>Bacteria</taxon>
        <taxon>Pseudomonadati</taxon>
        <taxon>Bacteroidota</taxon>
        <taxon>Cytophagia</taxon>
        <taxon>Cytophagales</taxon>
        <taxon>Hymenobacteraceae</taxon>
        <taxon>Hymenobacter</taxon>
    </lineage>
</organism>
<comment type="caution">
    <text evidence="1">The sequence shown here is derived from an EMBL/GenBank/DDBJ whole genome shotgun (WGS) entry which is preliminary data.</text>
</comment>
<sequence length="295" mass="32838">MPRTSPSTSRWISCWSASRPSWSTGCARPKTADTVGLWAWLTELFAGRRPAAPRPSTAPPVTFVAAVVYDQWREANRRPLWLPQTQEGQFANQPNRFGGAPDLAPDETWPRCRHCGVTMPLFLQLDVATLPAKAPVRTEVGQGLVQLFGCADCGAPLSEDGSAVARLLPAAARQTALMSHQTKMLPPQSIVGWQRHEQLPTADEWEGDELPDEEEEQPQPWIDQHGFGHDQLGGWPSWVQYAEYPPCPVCGRPQRLLFQIASEQGLDFMFCDVGTAYLLYCSHHADQLSFSWQST</sequence>
<accession>A0A3S0JF65</accession>
<dbReference type="InterPro" id="IPR035948">
    <property type="entry name" value="YwqG-like_sf"/>
</dbReference>
<proteinExistence type="predicted"/>
<dbReference type="InterPro" id="IPR015315">
    <property type="entry name" value="DUF1963"/>
</dbReference>
<evidence type="ECO:0000313" key="1">
    <source>
        <dbReference type="EMBL" id="RTQ50785.1"/>
    </source>
</evidence>
<dbReference type="PANTHER" id="PTHR36436:SF6">
    <property type="entry name" value="SLL5081 PROTEIN"/>
    <property type="match status" value="1"/>
</dbReference>
<dbReference type="Proteomes" id="UP000282184">
    <property type="component" value="Unassembled WGS sequence"/>
</dbReference>
<dbReference type="Pfam" id="PF09234">
    <property type="entry name" value="DUF1963"/>
    <property type="match status" value="1"/>
</dbReference>